<keyword evidence="1" id="KW-0812">Transmembrane</keyword>
<protein>
    <submittedName>
        <fullName evidence="2">Uncharacterized protein</fullName>
    </submittedName>
</protein>
<name>A0A161RW00_9BACL</name>
<reference evidence="3" key="1">
    <citation type="submission" date="2016-01" db="EMBL/GenBank/DDBJ databases">
        <title>Draft genome of Chromobacterium sp. F49.</title>
        <authorList>
            <person name="Hong K.W."/>
        </authorList>
    </citation>
    <scope>NUCLEOTIDE SEQUENCE [LARGE SCALE GENOMIC DNA]</scope>
    <source>
        <strain evidence="3">P7IIIA</strain>
    </source>
</reference>
<accession>A0A161RW00</accession>
<dbReference type="AlphaFoldDB" id="A0A161RW00"/>
<comment type="caution">
    <text evidence="2">The sequence shown here is derived from an EMBL/GenBank/DDBJ whole genome shotgun (WGS) entry which is preliminary data.</text>
</comment>
<keyword evidence="1" id="KW-0472">Membrane</keyword>
<proteinExistence type="predicted"/>
<keyword evidence="3" id="KW-1185">Reference proteome</keyword>
<dbReference type="EMBL" id="LRFC01000023">
    <property type="protein sequence ID" value="KZE65982.1"/>
    <property type="molecule type" value="Genomic_DNA"/>
</dbReference>
<gene>
    <name evidence="2" type="ORF">AWM68_06275</name>
</gene>
<keyword evidence="1" id="KW-1133">Transmembrane helix</keyword>
<sequence>MWNRNKLEVIDFREFISSKITQEQQKTSYLKPFVLTVSLNVLLIPTIGYAAGSEDAFVRIYDVMLNLADWMCAGTLSFAGGLWILGHRSKAIEYVISASAGYILIRHAIDIRDFLKTI</sequence>
<dbReference type="RefSeq" id="WP_066241104.1">
    <property type="nucleotide sequence ID" value="NZ_LRFC01000023.1"/>
</dbReference>
<evidence type="ECO:0000313" key="3">
    <source>
        <dbReference type="Proteomes" id="UP000076567"/>
    </source>
</evidence>
<organism evidence="2 3">
    <name type="scientific">Fictibacillus phosphorivorans</name>
    <dbReference type="NCBI Taxonomy" id="1221500"/>
    <lineage>
        <taxon>Bacteria</taxon>
        <taxon>Bacillati</taxon>
        <taxon>Bacillota</taxon>
        <taxon>Bacilli</taxon>
        <taxon>Bacillales</taxon>
        <taxon>Fictibacillaceae</taxon>
        <taxon>Fictibacillus</taxon>
    </lineage>
</organism>
<feature type="transmembrane region" description="Helical" evidence="1">
    <location>
        <begin position="33"/>
        <end position="51"/>
    </location>
</feature>
<feature type="transmembrane region" description="Helical" evidence="1">
    <location>
        <begin position="63"/>
        <end position="85"/>
    </location>
</feature>
<evidence type="ECO:0000256" key="1">
    <source>
        <dbReference type="SAM" id="Phobius"/>
    </source>
</evidence>
<dbReference type="OrthoDB" id="2939875at2"/>
<evidence type="ECO:0000313" key="2">
    <source>
        <dbReference type="EMBL" id="KZE65982.1"/>
    </source>
</evidence>
<dbReference type="Proteomes" id="UP000076567">
    <property type="component" value="Unassembled WGS sequence"/>
</dbReference>